<dbReference type="Proteomes" id="UP000003688">
    <property type="component" value="Unassembled WGS sequence"/>
</dbReference>
<reference evidence="1 2" key="1">
    <citation type="journal article" date="2011" name="J. Bacteriol.">
        <title>Genome sequence of 'Pedosphaera parvula' Ellin514, an aerobic Verrucomicrobial isolate from pasture soil.</title>
        <authorList>
            <person name="Kant R."/>
            <person name="van Passel M.W."/>
            <person name="Sangwan P."/>
            <person name="Palva A."/>
            <person name="Lucas S."/>
            <person name="Copeland A."/>
            <person name="Lapidus A."/>
            <person name="Glavina Del Rio T."/>
            <person name="Dalin E."/>
            <person name="Tice H."/>
            <person name="Bruce D."/>
            <person name="Goodwin L."/>
            <person name="Pitluck S."/>
            <person name="Chertkov O."/>
            <person name="Larimer F.W."/>
            <person name="Land M.L."/>
            <person name="Hauser L."/>
            <person name="Brettin T.S."/>
            <person name="Detter J.C."/>
            <person name="Han S."/>
            <person name="de Vos W.M."/>
            <person name="Janssen P.H."/>
            <person name="Smidt H."/>
        </authorList>
    </citation>
    <scope>NUCLEOTIDE SEQUENCE [LARGE SCALE GENOMIC DNA]</scope>
    <source>
        <strain evidence="1 2">Ellin514</strain>
    </source>
</reference>
<dbReference type="AlphaFoldDB" id="B9XCP8"/>
<dbReference type="EMBL" id="ABOX02000005">
    <property type="protein sequence ID" value="EEF62244.1"/>
    <property type="molecule type" value="Genomic_DNA"/>
</dbReference>
<comment type="caution">
    <text evidence="1">The sequence shown here is derived from an EMBL/GenBank/DDBJ whole genome shotgun (WGS) entry which is preliminary data.</text>
</comment>
<keyword evidence="2" id="KW-1185">Reference proteome</keyword>
<evidence type="ECO:0000313" key="1">
    <source>
        <dbReference type="EMBL" id="EEF62244.1"/>
    </source>
</evidence>
<name>B9XCP8_PEDPL</name>
<protein>
    <submittedName>
        <fullName evidence="1">Uncharacterized protein</fullName>
    </submittedName>
</protein>
<organism evidence="1 2">
    <name type="scientific">Pedosphaera parvula (strain Ellin514)</name>
    <dbReference type="NCBI Taxonomy" id="320771"/>
    <lineage>
        <taxon>Bacteria</taxon>
        <taxon>Pseudomonadati</taxon>
        <taxon>Verrucomicrobiota</taxon>
        <taxon>Pedosphaerae</taxon>
        <taxon>Pedosphaerales</taxon>
        <taxon>Pedosphaeraceae</taxon>
        <taxon>Pedosphaera</taxon>
    </lineage>
</organism>
<proteinExistence type="predicted"/>
<dbReference type="STRING" id="320771.Cflav_PD4879"/>
<evidence type="ECO:0000313" key="2">
    <source>
        <dbReference type="Proteomes" id="UP000003688"/>
    </source>
</evidence>
<accession>B9XCP8</accession>
<sequence length="268" mass="29918" precursor="true">MMREHLVIIFRLLNMKQFKLCLVAIFLVISTGVAMARAVRTWTYQELLDKADLVAIATPTATDDTKEHINLPGFDGQRVIGVETKFKVAAVLKGDKALKDFVLHYYRPGPDGMVVDNGPTFISFPISKKPTDRTRTYILFLLREADGRYASVVGQSDPGLGIRELEGVYSSAVVETQTKLGIDVGNVLRECQTIKPGMTRAELSKVFSTEEGGLSTAKHRTYVFHDCPYVKVDVDFNLSDPKQDVLDERPTDTIAKISKPYLEWGVND</sequence>
<gene>
    <name evidence="1" type="ORF">Cflav_PD4879</name>
</gene>